<name>A0A4Y7JV80_PAPSO</name>
<keyword evidence="3" id="KW-1185">Reference proteome</keyword>
<accession>A0A4Y7JV80</accession>
<gene>
    <name evidence="2" type="ORF">C5167_025628</name>
</gene>
<proteinExistence type="predicted"/>
<evidence type="ECO:0000313" key="2">
    <source>
        <dbReference type="EMBL" id="RZC63871.1"/>
    </source>
</evidence>
<dbReference type="PANTHER" id="PTHR31111">
    <property type="entry name" value="BNAA05G37150D PROTEIN-RELATED"/>
    <property type="match status" value="1"/>
</dbReference>
<dbReference type="EMBL" id="CM010719">
    <property type="protein sequence ID" value="RZC63871.1"/>
    <property type="molecule type" value="Genomic_DNA"/>
</dbReference>
<dbReference type="InterPro" id="IPR017451">
    <property type="entry name" value="F-box-assoc_interact_dom"/>
</dbReference>
<dbReference type="Pfam" id="PF08268">
    <property type="entry name" value="FBA_3"/>
    <property type="match status" value="1"/>
</dbReference>
<dbReference type="PANTHER" id="PTHR31111:SF136">
    <property type="entry name" value="F-BOX ASSOCIATED DOMAIN-CONTAINING PROTEIN"/>
    <property type="match status" value="1"/>
</dbReference>
<dbReference type="NCBIfam" id="TIGR01640">
    <property type="entry name" value="F_box_assoc_1"/>
    <property type="match status" value="1"/>
</dbReference>
<feature type="domain" description="F-box associated beta-propeller type 3" evidence="1">
    <location>
        <begin position="3"/>
        <end position="149"/>
    </location>
</feature>
<evidence type="ECO:0000313" key="3">
    <source>
        <dbReference type="Proteomes" id="UP000316621"/>
    </source>
</evidence>
<reference evidence="2 3" key="1">
    <citation type="journal article" date="2018" name="Science">
        <title>The opium poppy genome and morphinan production.</title>
        <authorList>
            <person name="Guo L."/>
            <person name="Winzer T."/>
            <person name="Yang X."/>
            <person name="Li Y."/>
            <person name="Ning Z."/>
            <person name="He Z."/>
            <person name="Teodor R."/>
            <person name="Lu Y."/>
            <person name="Bowser T.A."/>
            <person name="Graham I.A."/>
            <person name="Ye K."/>
        </authorList>
    </citation>
    <scope>NUCLEOTIDE SEQUENCE [LARGE SCALE GENOMIC DNA]</scope>
    <source>
        <strain evidence="3">cv. HN1</strain>
        <tissue evidence="2">Leaves</tissue>
    </source>
</reference>
<dbReference type="InterPro" id="IPR013187">
    <property type="entry name" value="F-box-assoc_dom_typ3"/>
</dbReference>
<dbReference type="Proteomes" id="UP000316621">
    <property type="component" value="Chromosome 5"/>
</dbReference>
<sequence>MKREYLNLPIQEEPTVCGFGYDTSAGVYKVVRMDPDRVTRGDMVHVYTVGSGVGWRRKENIAQMRCSRFGGFTGIPCNGALHWLDYKNRIWTFDLADEEFRCIPSPQFQLAAVNDHFELRLLGECLSLVHYKDSRTILDIWLLKRNDKERKRNNSTVNEKLDYYKLSSWNWSKEFSLTEVLCEHYDPVDIVDPFALTKNGELLLFSRTTTEVYRYTMKSTKSVYDKEKLNDGAHVRLYVRTAMPYKKSFVSLKDLGEDVKIFDLVTR</sequence>
<organism evidence="2 3">
    <name type="scientific">Papaver somniferum</name>
    <name type="common">Opium poppy</name>
    <dbReference type="NCBI Taxonomy" id="3469"/>
    <lineage>
        <taxon>Eukaryota</taxon>
        <taxon>Viridiplantae</taxon>
        <taxon>Streptophyta</taxon>
        <taxon>Embryophyta</taxon>
        <taxon>Tracheophyta</taxon>
        <taxon>Spermatophyta</taxon>
        <taxon>Magnoliopsida</taxon>
        <taxon>Ranunculales</taxon>
        <taxon>Papaveraceae</taxon>
        <taxon>Papaveroideae</taxon>
        <taxon>Papaver</taxon>
    </lineage>
</organism>
<protein>
    <recommendedName>
        <fullName evidence="1">F-box associated beta-propeller type 3 domain-containing protein</fullName>
    </recommendedName>
</protein>
<dbReference type="AlphaFoldDB" id="A0A4Y7JV80"/>
<dbReference type="OMA" id="RTILDIW"/>
<evidence type="ECO:0000259" key="1">
    <source>
        <dbReference type="Pfam" id="PF08268"/>
    </source>
</evidence>
<dbReference type="Gramene" id="RZC63871">
    <property type="protein sequence ID" value="RZC63871"/>
    <property type="gene ID" value="C5167_025628"/>
</dbReference>